<name>A0AAE4F292_9EURY</name>
<reference evidence="1 2" key="1">
    <citation type="submission" date="2022-06" db="EMBL/GenBank/DDBJ databases">
        <title>Haloarcula sp. a new haloarchaeum isolate from saline soil.</title>
        <authorList>
            <person name="Strakova D."/>
            <person name="Galisteo C."/>
            <person name="Sanchez-Porro C."/>
            <person name="Ventosa A."/>
        </authorList>
    </citation>
    <scope>NUCLEOTIDE SEQUENCE [LARGE SCALE GENOMIC DNA]</scope>
    <source>
        <strain evidence="1 2">S1AR25-5A</strain>
    </source>
</reference>
<dbReference type="Proteomes" id="UP001253439">
    <property type="component" value="Unassembled WGS sequence"/>
</dbReference>
<organism evidence="1 2">
    <name type="scientific">Haloarcula terrestris</name>
    <dbReference type="NCBI Taxonomy" id="2950533"/>
    <lineage>
        <taxon>Archaea</taxon>
        <taxon>Methanobacteriati</taxon>
        <taxon>Methanobacteriota</taxon>
        <taxon>Stenosarchaea group</taxon>
        <taxon>Halobacteria</taxon>
        <taxon>Halobacteriales</taxon>
        <taxon>Haloarculaceae</taxon>
        <taxon>Haloarcula</taxon>
    </lineage>
</organism>
<keyword evidence="2" id="KW-1185">Reference proteome</keyword>
<comment type="caution">
    <text evidence="1">The sequence shown here is derived from an EMBL/GenBank/DDBJ whole genome shotgun (WGS) entry which is preliminary data.</text>
</comment>
<dbReference type="RefSeq" id="WP_310898290.1">
    <property type="nucleotide sequence ID" value="NZ_JAMQOM010000027.1"/>
</dbReference>
<accession>A0AAE4F292</accession>
<proteinExistence type="predicted"/>
<dbReference type="AlphaFoldDB" id="A0AAE4F292"/>
<protein>
    <submittedName>
        <fullName evidence="1">Uncharacterized protein</fullName>
    </submittedName>
</protein>
<dbReference type="EMBL" id="JAMQOM010000027">
    <property type="protein sequence ID" value="MDS0223814.1"/>
    <property type="molecule type" value="Genomic_DNA"/>
</dbReference>
<evidence type="ECO:0000313" key="2">
    <source>
        <dbReference type="Proteomes" id="UP001253439"/>
    </source>
</evidence>
<evidence type="ECO:0000313" key="1">
    <source>
        <dbReference type="EMBL" id="MDS0223814.1"/>
    </source>
</evidence>
<gene>
    <name evidence="1" type="ORF">NDI54_21020</name>
</gene>
<sequence>MSEVECFCCDDVAAIPTTPSLITDGREQAVPTICALCAAHLKANRNDLDDGVCSVCAAVDGDRVLRYDGIDIPICAGCVDDILTQSRGAQPADPAAGGETA</sequence>